<accession>A0A075GV29</accession>
<comment type="cofactor">
    <cofactor evidence="1">
        <name>[4Fe-4S] cluster</name>
        <dbReference type="ChEBI" id="CHEBI:49883"/>
    </cofactor>
</comment>
<organism evidence="10">
    <name type="scientific">uncultured marine group II/III euryarchaeote KM3_196_E05</name>
    <dbReference type="NCBI Taxonomy" id="1457971"/>
    <lineage>
        <taxon>Archaea</taxon>
        <taxon>Methanobacteriati</taxon>
        <taxon>Methanobacteriota</taxon>
        <taxon>environmental samples</taxon>
    </lineage>
</organism>
<keyword evidence="6" id="KW-0408">Iron</keyword>
<evidence type="ECO:0000256" key="2">
    <source>
        <dbReference type="ARBA" id="ARBA00022485"/>
    </source>
</evidence>
<name>A0A075GV29_9EURY</name>
<dbReference type="SUPFAM" id="SSF140914">
    <property type="entry name" value="PriB N-terminal domain-like"/>
    <property type="match status" value="1"/>
</dbReference>
<dbReference type="InterPro" id="IPR058560">
    <property type="entry name" value="DNA_primase_C"/>
</dbReference>
<reference evidence="10" key="1">
    <citation type="journal article" date="2014" name="Genome Biol. Evol.">
        <title>Pangenome evidence for extensive interdomain horizontal transfer affecting lineage core and shell genes in uncultured planktonic thaumarchaeota and euryarchaeota.</title>
        <authorList>
            <person name="Deschamps P."/>
            <person name="Zivanovic Y."/>
            <person name="Moreira D."/>
            <person name="Rodriguez-Valera F."/>
            <person name="Lopez-Garcia P."/>
        </authorList>
    </citation>
    <scope>NUCLEOTIDE SEQUENCE</scope>
</reference>
<keyword evidence="5" id="KW-0479">Metal-binding</keyword>
<dbReference type="EMBL" id="KF900782">
    <property type="protein sequence ID" value="AIF06820.1"/>
    <property type="molecule type" value="Genomic_DNA"/>
</dbReference>
<evidence type="ECO:0000313" key="10">
    <source>
        <dbReference type="EMBL" id="AIF06820.1"/>
    </source>
</evidence>
<dbReference type="AlphaFoldDB" id="A0A075GV29"/>
<keyword evidence="3" id="KW-0639">Primosome</keyword>
<evidence type="ECO:0000256" key="1">
    <source>
        <dbReference type="ARBA" id="ARBA00001966"/>
    </source>
</evidence>
<feature type="compositionally biased region" description="Acidic residues" evidence="8">
    <location>
        <begin position="373"/>
        <end position="384"/>
    </location>
</feature>
<evidence type="ECO:0000256" key="6">
    <source>
        <dbReference type="ARBA" id="ARBA00023004"/>
    </source>
</evidence>
<evidence type="ECO:0000256" key="4">
    <source>
        <dbReference type="ARBA" id="ARBA00022705"/>
    </source>
</evidence>
<feature type="region of interest" description="Disordered" evidence="8">
    <location>
        <begin position="364"/>
        <end position="390"/>
    </location>
</feature>
<feature type="domain" description="DNA primase large subunit C-terminal" evidence="9">
    <location>
        <begin position="254"/>
        <end position="359"/>
    </location>
</feature>
<dbReference type="GO" id="GO:0006269">
    <property type="term" value="P:DNA replication, synthesis of primer"/>
    <property type="evidence" value="ECO:0007669"/>
    <property type="project" value="UniProtKB-KW"/>
</dbReference>
<dbReference type="GO" id="GO:0046872">
    <property type="term" value="F:metal ion binding"/>
    <property type="evidence" value="ECO:0007669"/>
    <property type="project" value="UniProtKB-KW"/>
</dbReference>
<evidence type="ECO:0000256" key="8">
    <source>
        <dbReference type="SAM" id="MobiDB-lite"/>
    </source>
</evidence>
<dbReference type="InterPro" id="IPR023642">
    <property type="entry name" value="DNA_primase_lsu_PriL"/>
</dbReference>
<dbReference type="GO" id="GO:1990077">
    <property type="term" value="C:primosome complex"/>
    <property type="evidence" value="ECO:0007669"/>
    <property type="project" value="UniProtKB-KW"/>
</dbReference>
<dbReference type="CDD" id="cd06560">
    <property type="entry name" value="PriL"/>
    <property type="match status" value="1"/>
</dbReference>
<evidence type="ECO:0000259" key="9">
    <source>
        <dbReference type="Pfam" id="PF04104"/>
    </source>
</evidence>
<dbReference type="GO" id="GO:0051539">
    <property type="term" value="F:4 iron, 4 sulfur cluster binding"/>
    <property type="evidence" value="ECO:0007669"/>
    <property type="project" value="UniProtKB-KW"/>
</dbReference>
<keyword evidence="7" id="KW-0411">Iron-sulfur</keyword>
<evidence type="ECO:0000256" key="7">
    <source>
        <dbReference type="ARBA" id="ARBA00023014"/>
    </source>
</evidence>
<sequence length="390" mass="44248">MPMPLTLPDIDDEVLLARYPFLPQSREHRLQVLQSNGITVEDLIEAPWLEDARTRGRVRLLESVEHKDGAGIATTVDLSTETGRMTEVLSFFHAMLVVCASFNERLLARWIEGEATRGDQLFGMDSDNFDLLAHSYLSDIREERNGAEGDSLYWVPMADFIELCPRISGNYWRLSNRPLVRGWVCMSPGAGEDSRQRTARLLKERIREDLNESCVERMNKMSEEFAALFSDPVERITGLLSERVQAEMPMTAAVREDWPPCFESAVSELNQGVNVNHVGRVFLAAFSRSIGMSQEQTCSFFANAPDYSADTTSYQVNQIYEREYTPHGCASLKTNARCPVQPGDDRLCDQEWLTHPLKYIRAKQRSRYREGSLSEEEPEVESNEDGSANS</sequence>
<protein>
    <submittedName>
        <fullName evidence="10">DNA primase large subunit (PRI2)</fullName>
    </submittedName>
</protein>
<evidence type="ECO:0000256" key="3">
    <source>
        <dbReference type="ARBA" id="ARBA00022515"/>
    </source>
</evidence>
<dbReference type="Pfam" id="PF04104">
    <property type="entry name" value="DNA_primase_lrg"/>
    <property type="match status" value="1"/>
</dbReference>
<keyword evidence="2" id="KW-0004">4Fe-4S</keyword>
<gene>
    <name evidence="10" type="primary">PRI2</name>
</gene>
<evidence type="ECO:0000256" key="5">
    <source>
        <dbReference type="ARBA" id="ARBA00022723"/>
    </source>
</evidence>
<proteinExistence type="predicted"/>
<keyword evidence="4" id="KW-0235">DNA replication</keyword>
<dbReference type="GO" id="GO:0003899">
    <property type="term" value="F:DNA-directed RNA polymerase activity"/>
    <property type="evidence" value="ECO:0007669"/>
    <property type="project" value="InterPro"/>
</dbReference>